<dbReference type="PANTHER" id="PTHR36195:SF4">
    <property type="entry name" value="DOMAIN PROTEIN, PUTATIVE (AFU_ORTHOLOGUE AFUA_5G01990)-RELATED"/>
    <property type="match status" value="1"/>
</dbReference>
<sequence length="364" mass="41190">MSEPYLPYTPQVEQEQPNESRLIEDIIEHMAQARQQVFDKHRHAVRDAHAKSHAFLKGILTVPVLPPHLAQGIFAEPGHYDVMVRLSAAPGDLRSDQVPVPHGFALKILNVPGARLLADDPSDGKNQDILMVNIPVLAFGTLRKYQQMLPLVTRAEQAPDPMLKGMRSMARSLNTLVDKAGLEVPVTLKGWARSQNHILGETYHTMAALRYGDYMAKLSVTPESTSVRQLTNIPMQISHDSSIRDLVRDFFKHHSADYVLRAQLCTSLERMPIEDASVLWPEEESAHQTIGTLHFPKQDSYSPERRVYADDVLSFNPWHGVQAHQPLGSIMRVRKQAYERSASFRHRMNTQPRAEPQQLDDMPD</sequence>
<dbReference type="Gene3D" id="2.40.180.10">
    <property type="entry name" value="Catalase core domain"/>
    <property type="match status" value="1"/>
</dbReference>
<dbReference type="RefSeq" id="WP_127798794.1">
    <property type="nucleotide sequence ID" value="NZ_CP044018.1"/>
</dbReference>
<proteinExistence type="predicted"/>
<dbReference type="PANTHER" id="PTHR36195">
    <property type="entry name" value="DOMAIN PROTEIN, PUTATIVE (AFU_ORTHOLOGUE AFUA_5G01990)-RELATED-RELATED"/>
    <property type="match status" value="1"/>
</dbReference>
<dbReference type="Proteomes" id="UP000503440">
    <property type="component" value="Chromosome"/>
</dbReference>
<gene>
    <name evidence="1" type="ORF">FSC09_02905</name>
</gene>
<reference evidence="1 2" key="1">
    <citation type="submission" date="2019-09" db="EMBL/GenBank/DDBJ databases">
        <title>Non-baumannii Acinetobacter spp. carrying blaNDM-1 isolated in China.</title>
        <authorList>
            <person name="Cui C."/>
            <person name="Chen C."/>
            <person name="Sun J."/>
            <person name="Liu Y."/>
        </authorList>
    </citation>
    <scope>NUCLEOTIDE SEQUENCE [LARGE SCALE GENOMIC DNA]</scope>
    <source>
        <strain evidence="1 2">B18</strain>
    </source>
</reference>
<dbReference type="GO" id="GO:0020037">
    <property type="term" value="F:heme binding"/>
    <property type="evidence" value="ECO:0007669"/>
    <property type="project" value="InterPro"/>
</dbReference>
<evidence type="ECO:0000313" key="2">
    <source>
        <dbReference type="Proteomes" id="UP000503440"/>
    </source>
</evidence>
<protein>
    <submittedName>
        <fullName evidence="1">Catalase family protein</fullName>
    </submittedName>
</protein>
<accession>A0A6C0Y072</accession>
<evidence type="ECO:0000313" key="1">
    <source>
        <dbReference type="EMBL" id="QIC69430.1"/>
    </source>
</evidence>
<organism evidence="1 2">
    <name type="scientific">Acinetobacter indicus</name>
    <dbReference type="NCBI Taxonomy" id="756892"/>
    <lineage>
        <taxon>Bacteria</taxon>
        <taxon>Pseudomonadati</taxon>
        <taxon>Pseudomonadota</taxon>
        <taxon>Gammaproteobacteria</taxon>
        <taxon>Moraxellales</taxon>
        <taxon>Moraxellaceae</taxon>
        <taxon>Acinetobacter</taxon>
    </lineage>
</organism>
<dbReference type="EMBL" id="CP044455">
    <property type="protein sequence ID" value="QIC69430.1"/>
    <property type="molecule type" value="Genomic_DNA"/>
</dbReference>
<dbReference type="AlphaFoldDB" id="A0A6C0Y072"/>
<name>A0A6C0Y072_9GAMM</name>
<dbReference type="CDD" id="cd08152">
    <property type="entry name" value="y4iL_like"/>
    <property type="match status" value="1"/>
</dbReference>
<dbReference type="SUPFAM" id="SSF56634">
    <property type="entry name" value="Heme-dependent catalase-like"/>
    <property type="match status" value="1"/>
</dbReference>
<dbReference type="InterPro" id="IPR020835">
    <property type="entry name" value="Catalase_sf"/>
</dbReference>